<sequence>MLPSEIKKLTSTHELHVIDIIEIDNIIEYQLDSFLVSICEGDSDSELTAVKRRLKQFLDTKSEQIKMGAVAELFVHLYLGGKDYKQEFLFFNLEEGSIKKGFDGYFSKSDETYILESKSGYIDSINVTHKSKLQEAYNDLEKYVSGKSDKSKNNPWRNAYNHACHIDVGASKTVRKKLKSLSDLFDKDDFRDISEFNIIPCSTIFLNGSPNMALSTKILRENSFIVSFKGKTVTSLCVTKRSLRNFLDYLDK</sequence>
<organism evidence="1 2">
    <name type="scientific">Xenorhabdus santafensis</name>
    <dbReference type="NCBI Taxonomy" id="2582833"/>
    <lineage>
        <taxon>Bacteria</taxon>
        <taxon>Pseudomonadati</taxon>
        <taxon>Pseudomonadota</taxon>
        <taxon>Gammaproteobacteria</taxon>
        <taxon>Enterobacterales</taxon>
        <taxon>Morganellaceae</taxon>
        <taxon>Xenorhabdus</taxon>
    </lineage>
</organism>
<accession>A0ABU4SEZ6</accession>
<protein>
    <recommendedName>
        <fullName evidence="3">Anti-bacteriophage protein A/HamA C-terminal domain-containing protein</fullName>
    </recommendedName>
</protein>
<dbReference type="RefSeq" id="WP_319931746.1">
    <property type="nucleotide sequence ID" value="NZ_VCDN01000134.1"/>
</dbReference>
<evidence type="ECO:0000313" key="2">
    <source>
        <dbReference type="Proteomes" id="UP001271890"/>
    </source>
</evidence>
<name>A0ABU4SEZ6_9GAMM</name>
<reference evidence="2" key="1">
    <citation type="journal article" date="2024" name="Toxins">
        <title>Genome Sequence Analysis of Native Xenorhabdus Strains Isolated from Entomopathogenic Nematodes in Argentina.</title>
        <authorList>
            <person name="Palma L."/>
            <person name="Frizzo L."/>
            <person name="Kaiser S."/>
            <person name="Berry C."/>
            <person name="Caballero P."/>
            <person name="Bode H.B."/>
            <person name="Del Valle E.E."/>
        </authorList>
    </citation>
    <scope>NUCLEOTIDE SEQUENCE [LARGE SCALE GENOMIC DNA]</scope>
    <source>
        <strain evidence="2">12</strain>
    </source>
</reference>
<comment type="caution">
    <text evidence="1">The sequence shown here is derived from an EMBL/GenBank/DDBJ whole genome shotgun (WGS) entry which is preliminary data.</text>
</comment>
<dbReference type="EMBL" id="VCDN01000134">
    <property type="protein sequence ID" value="MDX7989376.1"/>
    <property type="molecule type" value="Genomic_DNA"/>
</dbReference>
<gene>
    <name evidence="1" type="ORF">FE392_19100</name>
</gene>
<dbReference type="Proteomes" id="UP001271890">
    <property type="component" value="Unassembled WGS sequence"/>
</dbReference>
<evidence type="ECO:0008006" key="3">
    <source>
        <dbReference type="Google" id="ProtNLM"/>
    </source>
</evidence>
<proteinExistence type="predicted"/>
<evidence type="ECO:0000313" key="1">
    <source>
        <dbReference type="EMBL" id="MDX7989376.1"/>
    </source>
</evidence>
<keyword evidence="2" id="KW-1185">Reference proteome</keyword>